<name>A0A1S7LEA5_MAGMO</name>
<proteinExistence type="predicted"/>
<accession>A0A1S7LEA5</accession>
<protein>
    <submittedName>
        <fullName evidence="1">Uncharacterized protein</fullName>
    </submittedName>
</protein>
<evidence type="ECO:0000313" key="1">
    <source>
        <dbReference type="EMBL" id="CRH04387.1"/>
    </source>
</evidence>
<gene>
    <name evidence="1" type="ORF">MAGMO_0173</name>
</gene>
<dbReference type="AlphaFoldDB" id="A0A1S7LEA5"/>
<dbReference type="EMBL" id="LO017727">
    <property type="protein sequence ID" value="CRH04387.1"/>
    <property type="molecule type" value="Genomic_DNA"/>
</dbReference>
<reference evidence="1" key="1">
    <citation type="submission" date="2015-04" db="EMBL/GenBank/DDBJ databases">
        <authorList>
            <person name="Syromyatnikov M.Y."/>
            <person name="Popov V.N."/>
        </authorList>
    </citation>
    <scope>NUCLEOTIDE SEQUENCE</scope>
    <source>
        <strain evidence="1">MO-1</strain>
    </source>
</reference>
<organism evidence="1">
    <name type="scientific">Magnetococcus massalia (strain MO-1)</name>
    <dbReference type="NCBI Taxonomy" id="451514"/>
    <lineage>
        <taxon>Bacteria</taxon>
        <taxon>Pseudomonadati</taxon>
        <taxon>Pseudomonadota</taxon>
        <taxon>Magnetococcia</taxon>
        <taxon>Magnetococcales</taxon>
        <taxon>Magnetococcaceae</taxon>
        <taxon>Magnetococcus</taxon>
    </lineage>
</organism>
<sequence>MYSQPILMSDLYLAQTLVSLDVRLSKDSFQLSFMDSAVPITFVRSAKPHGPRLKTDWSLYRAAFQQG</sequence>